<dbReference type="EMBL" id="SNRY01001387">
    <property type="protein sequence ID" value="KAA6331316.1"/>
    <property type="molecule type" value="Genomic_DNA"/>
</dbReference>
<dbReference type="AlphaFoldDB" id="A0A5J4RBH2"/>
<protein>
    <submittedName>
        <fullName evidence="2">Uncharacterized protein</fullName>
    </submittedName>
</protein>
<proteinExistence type="predicted"/>
<reference evidence="2" key="1">
    <citation type="submission" date="2019-03" db="EMBL/GenBank/DDBJ databases">
        <title>Single cell metagenomics reveals metabolic interactions within the superorganism composed of flagellate Streblomastix strix and complex community of Bacteroidetes bacteria on its surface.</title>
        <authorList>
            <person name="Treitli S.C."/>
            <person name="Kolisko M."/>
            <person name="Husnik F."/>
            <person name="Keeling P."/>
            <person name="Hampl V."/>
        </authorList>
    </citation>
    <scope>NUCLEOTIDE SEQUENCE</scope>
    <source>
        <strain evidence="2">STM</strain>
    </source>
</reference>
<feature type="compositionally biased region" description="Basic and acidic residues" evidence="1">
    <location>
        <begin position="1"/>
        <end position="15"/>
    </location>
</feature>
<organism evidence="2">
    <name type="scientific">termite gut metagenome</name>
    <dbReference type="NCBI Taxonomy" id="433724"/>
    <lineage>
        <taxon>unclassified sequences</taxon>
        <taxon>metagenomes</taxon>
        <taxon>organismal metagenomes</taxon>
    </lineage>
</organism>
<evidence type="ECO:0000256" key="1">
    <source>
        <dbReference type="SAM" id="MobiDB-lite"/>
    </source>
</evidence>
<sequence>MNMKHVDAGDSGEKEKRKRGRKPKSNPQINRYMIRLSEKDNELFLSLMPPVQEKNQRSVPRIHPEITLSNGGTVIHCVVSSCIPMRFFLNKI</sequence>
<gene>
    <name evidence="2" type="ORF">EZS27_020067</name>
</gene>
<accession>A0A5J4RBH2</accession>
<feature type="region of interest" description="Disordered" evidence="1">
    <location>
        <begin position="1"/>
        <end position="29"/>
    </location>
</feature>
<evidence type="ECO:0000313" key="2">
    <source>
        <dbReference type="EMBL" id="KAA6331316.1"/>
    </source>
</evidence>
<comment type="caution">
    <text evidence="2">The sequence shown here is derived from an EMBL/GenBank/DDBJ whole genome shotgun (WGS) entry which is preliminary data.</text>
</comment>
<name>A0A5J4RBH2_9ZZZZ</name>